<feature type="region of interest" description="Disordered" evidence="1">
    <location>
        <begin position="168"/>
        <end position="227"/>
    </location>
</feature>
<evidence type="ECO:0000259" key="3">
    <source>
        <dbReference type="PROSITE" id="PS50076"/>
    </source>
</evidence>
<sequence>MKNVTLMLLLPLILPVVTRAQTADEVRRIMNSQSSHYDILNVSKNASTEEIRTAYRRLMKTYHPDRYQNDPQKLRAATEVMKKLNVSRDTLMDPVARQRYDTTVKSAPKSTAKPTTAQASAKPESAQSKPEAKKWTGPDFEAEAKAKAEATAKAEAAAKAEKAKADAAAKANAKTSESPKQESKSSATEAPKAATEAKVSSARTESSKPATVDTSKDAAVRTEQPMNHRTKQAVKFYEDTAKCGAGFYKSFVDMML</sequence>
<organism evidence="4 5">
    <name type="scientific">Bdellovibrio bacteriovorus</name>
    <dbReference type="NCBI Taxonomy" id="959"/>
    <lineage>
        <taxon>Bacteria</taxon>
        <taxon>Pseudomonadati</taxon>
        <taxon>Bdellovibrionota</taxon>
        <taxon>Bdellovibrionia</taxon>
        <taxon>Bdellovibrionales</taxon>
        <taxon>Pseudobdellovibrionaceae</taxon>
        <taxon>Bdellovibrio</taxon>
    </lineage>
</organism>
<feature type="domain" description="J" evidence="3">
    <location>
        <begin position="35"/>
        <end position="104"/>
    </location>
</feature>
<dbReference type="PANTHER" id="PTHR44825">
    <property type="match status" value="1"/>
</dbReference>
<evidence type="ECO:0000256" key="1">
    <source>
        <dbReference type="SAM" id="MobiDB-lite"/>
    </source>
</evidence>
<dbReference type="Pfam" id="PF00226">
    <property type="entry name" value="DnaJ"/>
    <property type="match status" value="1"/>
</dbReference>
<proteinExistence type="predicted"/>
<keyword evidence="2" id="KW-0732">Signal</keyword>
<dbReference type="SMART" id="SM00271">
    <property type="entry name" value="DnaJ"/>
    <property type="match status" value="1"/>
</dbReference>
<dbReference type="PANTHER" id="PTHR44825:SF1">
    <property type="entry name" value="DNAJ HOMOLOG SUBFAMILY C MEMBER 4"/>
    <property type="match status" value="1"/>
</dbReference>
<dbReference type="OrthoDB" id="9779622at2"/>
<dbReference type="PROSITE" id="PS50076">
    <property type="entry name" value="DNAJ_2"/>
    <property type="match status" value="1"/>
</dbReference>
<name>A0A1Z3NBH1_BDEBC</name>
<accession>A0A1Z3NBH1</accession>
<dbReference type="AlphaFoldDB" id="A0A1Z3NBH1"/>
<feature type="compositionally biased region" description="Polar residues" evidence="1">
    <location>
        <begin position="201"/>
        <end position="213"/>
    </location>
</feature>
<feature type="compositionally biased region" description="Polar residues" evidence="1">
    <location>
        <begin position="103"/>
        <end position="119"/>
    </location>
</feature>
<evidence type="ECO:0000313" key="5">
    <source>
        <dbReference type="Proteomes" id="UP000197003"/>
    </source>
</evidence>
<feature type="signal peptide" evidence="2">
    <location>
        <begin position="1"/>
        <end position="22"/>
    </location>
</feature>
<gene>
    <name evidence="4" type="ORF">B9G79_15045</name>
</gene>
<feature type="chain" id="PRO_5013368945" evidence="2">
    <location>
        <begin position="23"/>
        <end position="256"/>
    </location>
</feature>
<dbReference type="InterPro" id="IPR036869">
    <property type="entry name" value="J_dom_sf"/>
</dbReference>
<dbReference type="Proteomes" id="UP000197003">
    <property type="component" value="Chromosome"/>
</dbReference>
<dbReference type="InterPro" id="IPR052763">
    <property type="entry name" value="DnaJ_C4"/>
</dbReference>
<feature type="compositionally biased region" description="Low complexity" evidence="1">
    <location>
        <begin position="184"/>
        <end position="198"/>
    </location>
</feature>
<dbReference type="Gene3D" id="1.10.287.110">
    <property type="entry name" value="DnaJ domain"/>
    <property type="match status" value="1"/>
</dbReference>
<dbReference type="PRINTS" id="PR00625">
    <property type="entry name" value="JDOMAIN"/>
</dbReference>
<reference evidence="4 5" key="1">
    <citation type="submission" date="2017-04" db="EMBL/GenBank/DDBJ databases">
        <title>Whole genome sequence of Bdellovibrio bacteriovorus strain SSB218315.</title>
        <authorList>
            <person name="Oyedara O."/>
            <person name="Rodriguez-Perez M.A."/>
        </authorList>
    </citation>
    <scope>NUCLEOTIDE SEQUENCE [LARGE SCALE GENOMIC DNA]</scope>
    <source>
        <strain evidence="4 5">SSB218315</strain>
    </source>
</reference>
<dbReference type="RefSeq" id="WP_088566220.1">
    <property type="nucleotide sequence ID" value="NZ_CP020946.1"/>
</dbReference>
<evidence type="ECO:0000313" key="4">
    <source>
        <dbReference type="EMBL" id="ASD64785.1"/>
    </source>
</evidence>
<evidence type="ECO:0000256" key="2">
    <source>
        <dbReference type="SAM" id="SignalP"/>
    </source>
</evidence>
<feature type="region of interest" description="Disordered" evidence="1">
    <location>
        <begin position="91"/>
        <end position="136"/>
    </location>
</feature>
<protein>
    <submittedName>
        <fullName evidence="4">Molecular chaperone DnaJ</fullName>
    </submittedName>
</protein>
<dbReference type="EMBL" id="CP020946">
    <property type="protein sequence ID" value="ASD64785.1"/>
    <property type="molecule type" value="Genomic_DNA"/>
</dbReference>
<dbReference type="SUPFAM" id="SSF46565">
    <property type="entry name" value="Chaperone J-domain"/>
    <property type="match status" value="1"/>
</dbReference>
<dbReference type="InterPro" id="IPR001623">
    <property type="entry name" value="DnaJ_domain"/>
</dbReference>
<dbReference type="CDD" id="cd06257">
    <property type="entry name" value="DnaJ"/>
    <property type="match status" value="1"/>
</dbReference>